<evidence type="ECO:0000313" key="3">
    <source>
        <dbReference type="EMBL" id="MBL7627891.1"/>
    </source>
</evidence>
<accession>A0A937R9H6</accession>
<dbReference type="SUPFAM" id="SSF52200">
    <property type="entry name" value="Toll/Interleukin receptor TIR domain"/>
    <property type="match status" value="1"/>
</dbReference>
<evidence type="ECO:0000259" key="2">
    <source>
        <dbReference type="Pfam" id="PF13676"/>
    </source>
</evidence>
<evidence type="ECO:0000313" key="4">
    <source>
        <dbReference type="Proteomes" id="UP000604475"/>
    </source>
</evidence>
<organism evidence="3 4">
    <name type="scientific">Frankia nepalensis</name>
    <dbReference type="NCBI Taxonomy" id="1836974"/>
    <lineage>
        <taxon>Bacteria</taxon>
        <taxon>Bacillati</taxon>
        <taxon>Actinomycetota</taxon>
        <taxon>Actinomycetes</taxon>
        <taxon>Frankiales</taxon>
        <taxon>Frankiaceae</taxon>
        <taxon>Frankia</taxon>
    </lineage>
</organism>
<feature type="domain" description="TIR" evidence="2">
    <location>
        <begin position="4"/>
        <end position="107"/>
    </location>
</feature>
<proteinExistence type="predicted"/>
<gene>
    <name evidence="3" type="ORF">I7412_12040</name>
</gene>
<reference evidence="3" key="1">
    <citation type="submission" date="2020-12" db="EMBL/GenBank/DDBJ databases">
        <title>Genomic characterization of non-nitrogen-fixing Frankia strains.</title>
        <authorList>
            <person name="Carlos-Shanley C."/>
            <person name="Guerra T."/>
            <person name="Hahn D."/>
        </authorList>
    </citation>
    <scope>NUCLEOTIDE SEQUENCE</scope>
    <source>
        <strain evidence="3">CN6</strain>
    </source>
</reference>
<name>A0A937R9H6_9ACTN</name>
<sequence length="199" mass="20686">MGSVLLDAGYQVLIDAWEVVPGTNQVQVADRAVREADRTLVVLSASYGEELLTGAIWRTVFSADLAGRGRRLLTAMVDDTEVTGLLAHTVPIELAGLDETAARARLLTGVAAAVAGTAAPRGPAPFPAAGVTGRHRRPVGAGDRIWVEALPAPPSARFVERPGLTRAGHRVRDVGLPRRGPALGAVLASGPEGRGRRGA</sequence>
<protein>
    <submittedName>
        <fullName evidence="3">Toll/interleukin-1 receptor domain-containing protein</fullName>
    </submittedName>
</protein>
<comment type="caution">
    <text evidence="3">The sequence shown here is derived from an EMBL/GenBank/DDBJ whole genome shotgun (WGS) entry which is preliminary data.</text>
</comment>
<dbReference type="EMBL" id="JAEACQ010000164">
    <property type="protein sequence ID" value="MBL7627891.1"/>
    <property type="molecule type" value="Genomic_DNA"/>
</dbReference>
<keyword evidence="4" id="KW-1185">Reference proteome</keyword>
<dbReference type="Proteomes" id="UP000604475">
    <property type="component" value="Unassembled WGS sequence"/>
</dbReference>
<dbReference type="AlphaFoldDB" id="A0A937R9H6"/>
<feature type="region of interest" description="Disordered" evidence="1">
    <location>
        <begin position="180"/>
        <end position="199"/>
    </location>
</feature>
<dbReference type="GO" id="GO:0007165">
    <property type="term" value="P:signal transduction"/>
    <property type="evidence" value="ECO:0007669"/>
    <property type="project" value="InterPro"/>
</dbReference>
<keyword evidence="3" id="KW-0675">Receptor</keyword>
<dbReference type="InterPro" id="IPR035897">
    <property type="entry name" value="Toll_tir_struct_dom_sf"/>
</dbReference>
<dbReference type="InterPro" id="IPR000157">
    <property type="entry name" value="TIR_dom"/>
</dbReference>
<dbReference type="Pfam" id="PF13676">
    <property type="entry name" value="TIR_2"/>
    <property type="match status" value="1"/>
</dbReference>
<evidence type="ECO:0000256" key="1">
    <source>
        <dbReference type="SAM" id="MobiDB-lite"/>
    </source>
</evidence>